<dbReference type="InterPro" id="IPR009057">
    <property type="entry name" value="Homeodomain-like_sf"/>
</dbReference>
<evidence type="ECO:0000313" key="4">
    <source>
        <dbReference type="EMBL" id="XAF71482.1"/>
    </source>
</evidence>
<reference evidence="4 5" key="1">
    <citation type="journal article" date="2024" name="Pathogens">
        <title>Staphylococcus hsinchuensis sp. nov., Isolated from Soymilk.</title>
        <authorList>
            <person name="Wang Y.T."/>
            <person name="Lin Y.C."/>
            <person name="Hsieh Y.H."/>
            <person name="Lin Y.T."/>
            <person name="Hamada M."/>
            <person name="Chen C.C."/>
            <person name="Liou J.S."/>
            <person name="Lee A.Y."/>
            <person name="Zhang W.L."/>
            <person name="Chen Y.T."/>
            <person name="Huang C.H."/>
        </authorList>
    </citation>
    <scope>NUCLEOTIDE SEQUENCE [LARGE SCALE GENOMIC DNA]</scope>
    <source>
        <strain evidence="4 5">H164</strain>
    </source>
</reference>
<keyword evidence="5" id="KW-1185">Reference proteome</keyword>
<dbReference type="RefSeq" id="WP_251518921.1">
    <property type="nucleotide sequence ID" value="NZ_CP128355.1"/>
</dbReference>
<dbReference type="SUPFAM" id="SSF46689">
    <property type="entry name" value="Homeodomain-like"/>
    <property type="match status" value="1"/>
</dbReference>
<dbReference type="InterPro" id="IPR001647">
    <property type="entry name" value="HTH_TetR"/>
</dbReference>
<dbReference type="Proteomes" id="UP001436297">
    <property type="component" value="Chromosome"/>
</dbReference>
<gene>
    <name evidence="4" type="ORF">QQM35_05145</name>
</gene>
<dbReference type="PANTHER" id="PTHR43479">
    <property type="entry name" value="ACREF/ENVCD OPERON REPRESSOR-RELATED"/>
    <property type="match status" value="1"/>
</dbReference>
<dbReference type="PROSITE" id="PS50977">
    <property type="entry name" value="HTH_TETR_2"/>
    <property type="match status" value="1"/>
</dbReference>
<name>A0ABZ3EF26_9STAP</name>
<evidence type="ECO:0000313" key="5">
    <source>
        <dbReference type="Proteomes" id="UP001436297"/>
    </source>
</evidence>
<evidence type="ECO:0000256" key="2">
    <source>
        <dbReference type="PROSITE-ProRule" id="PRU00335"/>
    </source>
</evidence>
<keyword evidence="1 2" id="KW-0238">DNA-binding</keyword>
<organism evidence="4 5">
    <name type="scientific">Staphylococcus hsinchuensis</name>
    <dbReference type="NCBI Taxonomy" id="3051183"/>
    <lineage>
        <taxon>Bacteria</taxon>
        <taxon>Bacillati</taxon>
        <taxon>Bacillota</taxon>
        <taxon>Bacilli</taxon>
        <taxon>Bacillales</taxon>
        <taxon>Staphylococcaceae</taxon>
        <taxon>Staphylococcus</taxon>
    </lineage>
</organism>
<protein>
    <submittedName>
        <fullName evidence="4">TetR/AcrR family transcriptional regulator</fullName>
    </submittedName>
</protein>
<proteinExistence type="predicted"/>
<dbReference type="InterPro" id="IPR039532">
    <property type="entry name" value="TetR_C_Firmicutes"/>
</dbReference>
<evidence type="ECO:0000259" key="3">
    <source>
        <dbReference type="PROSITE" id="PS50977"/>
    </source>
</evidence>
<accession>A0ABZ3EF26</accession>
<dbReference type="PANTHER" id="PTHR43479:SF7">
    <property type="entry name" value="TETR-FAMILY TRANSCRIPTIONAL REGULATOR"/>
    <property type="match status" value="1"/>
</dbReference>
<dbReference type="Gene3D" id="1.10.357.10">
    <property type="entry name" value="Tetracycline Repressor, domain 2"/>
    <property type="match status" value="1"/>
</dbReference>
<feature type="domain" description="HTH tetR-type" evidence="3">
    <location>
        <begin position="12"/>
        <end position="72"/>
    </location>
</feature>
<dbReference type="InterPro" id="IPR050624">
    <property type="entry name" value="HTH-type_Tx_Regulator"/>
</dbReference>
<feature type="DNA-binding region" description="H-T-H motif" evidence="2">
    <location>
        <begin position="35"/>
        <end position="54"/>
    </location>
</feature>
<dbReference type="Pfam" id="PF14278">
    <property type="entry name" value="TetR_C_8"/>
    <property type="match status" value="1"/>
</dbReference>
<dbReference type="Pfam" id="PF00440">
    <property type="entry name" value="TetR_N"/>
    <property type="match status" value="1"/>
</dbReference>
<evidence type="ECO:0000256" key="1">
    <source>
        <dbReference type="ARBA" id="ARBA00023125"/>
    </source>
</evidence>
<sequence length="192" mass="22909">MENENTTDIRILKTRRRVRVALIKLLKQKKFEEIDVKDICNESGISRGTFYKHFKDKYDLVYQYQLEIMKKAKQHISQIINNNPDQLFIQMLEFWNNEAELLLLLISNNGSPDIQNQVKKLLQRYMERYTFSLVFKNNFTNQEKHYFTIFLTNALFGIIQEWVNQGQQESPEELALILSKIMPSSLMKKSYT</sequence>
<dbReference type="EMBL" id="CP128355">
    <property type="protein sequence ID" value="XAF71482.1"/>
    <property type="molecule type" value="Genomic_DNA"/>
</dbReference>